<reference evidence="1" key="1">
    <citation type="submission" date="2021-10" db="EMBL/GenBank/DDBJ databases">
        <title>Loktanella gaetbuli sp. nov., isolated from a tidal flat.</title>
        <authorList>
            <person name="Park S."/>
            <person name="Yoon J.-H."/>
        </authorList>
    </citation>
    <scope>NUCLEOTIDE SEQUENCE</scope>
    <source>
        <strain evidence="1">TSTF-M6</strain>
    </source>
</reference>
<keyword evidence="2" id="KW-1185">Reference proteome</keyword>
<protein>
    <submittedName>
        <fullName evidence="1">Uncharacterized protein</fullName>
    </submittedName>
</protein>
<accession>A0ABS8BTH9</accession>
<name>A0ABS8BTH9_9RHOB</name>
<dbReference type="EMBL" id="JAJATZ010000003">
    <property type="protein sequence ID" value="MCB5199035.1"/>
    <property type="molecule type" value="Genomic_DNA"/>
</dbReference>
<organism evidence="1 2">
    <name type="scientific">Loktanella gaetbuli</name>
    <dbReference type="NCBI Taxonomy" id="2881335"/>
    <lineage>
        <taxon>Bacteria</taxon>
        <taxon>Pseudomonadati</taxon>
        <taxon>Pseudomonadota</taxon>
        <taxon>Alphaproteobacteria</taxon>
        <taxon>Rhodobacterales</taxon>
        <taxon>Roseobacteraceae</taxon>
        <taxon>Loktanella</taxon>
    </lineage>
</organism>
<evidence type="ECO:0000313" key="1">
    <source>
        <dbReference type="EMBL" id="MCB5199035.1"/>
    </source>
</evidence>
<evidence type="ECO:0000313" key="2">
    <source>
        <dbReference type="Proteomes" id="UP001138961"/>
    </source>
</evidence>
<dbReference type="Proteomes" id="UP001138961">
    <property type="component" value="Unassembled WGS sequence"/>
</dbReference>
<gene>
    <name evidence="1" type="ORF">LGQ03_07265</name>
</gene>
<proteinExistence type="predicted"/>
<sequence>MVDAPARRETLYPVERALIATSVAVVTCRSHAARRLLVWRLASVIGEIASEPTGTKIADADVPAIRQANDIHFGPLAQVETAAKALLALYRKPAPRDLVAIDAARARLADGVALYFIDRSDAACTALGLLSEPPADFAPEMQATA</sequence>
<comment type="caution">
    <text evidence="1">The sequence shown here is derived from an EMBL/GenBank/DDBJ whole genome shotgun (WGS) entry which is preliminary data.</text>
</comment>
<dbReference type="RefSeq" id="WP_226747865.1">
    <property type="nucleotide sequence ID" value="NZ_JAJATZ010000003.1"/>
</dbReference>